<gene>
    <name evidence="1" type="ORF">KSP39_PZI019198</name>
</gene>
<keyword evidence="2" id="KW-1185">Reference proteome</keyword>
<dbReference type="Proteomes" id="UP001418222">
    <property type="component" value="Unassembled WGS sequence"/>
</dbReference>
<protein>
    <submittedName>
        <fullName evidence="1">Uncharacterized protein</fullName>
    </submittedName>
</protein>
<dbReference type="EMBL" id="JBBWWQ010000017">
    <property type="protein sequence ID" value="KAK8923945.1"/>
    <property type="molecule type" value="Genomic_DNA"/>
</dbReference>
<comment type="caution">
    <text evidence="1">The sequence shown here is derived from an EMBL/GenBank/DDBJ whole genome shotgun (WGS) entry which is preliminary data.</text>
</comment>
<evidence type="ECO:0000313" key="1">
    <source>
        <dbReference type="EMBL" id="KAK8923945.1"/>
    </source>
</evidence>
<reference evidence="1 2" key="1">
    <citation type="journal article" date="2022" name="Nat. Plants">
        <title>Genomes of leafy and leafless Platanthera orchids illuminate the evolution of mycoheterotrophy.</title>
        <authorList>
            <person name="Li M.H."/>
            <person name="Liu K.W."/>
            <person name="Li Z."/>
            <person name="Lu H.C."/>
            <person name="Ye Q.L."/>
            <person name="Zhang D."/>
            <person name="Wang J.Y."/>
            <person name="Li Y.F."/>
            <person name="Zhong Z.M."/>
            <person name="Liu X."/>
            <person name="Yu X."/>
            <person name="Liu D.K."/>
            <person name="Tu X.D."/>
            <person name="Liu B."/>
            <person name="Hao Y."/>
            <person name="Liao X.Y."/>
            <person name="Jiang Y.T."/>
            <person name="Sun W.H."/>
            <person name="Chen J."/>
            <person name="Chen Y.Q."/>
            <person name="Ai Y."/>
            <person name="Zhai J.W."/>
            <person name="Wu S.S."/>
            <person name="Zhou Z."/>
            <person name="Hsiao Y.Y."/>
            <person name="Wu W.L."/>
            <person name="Chen Y.Y."/>
            <person name="Lin Y.F."/>
            <person name="Hsu J.L."/>
            <person name="Li C.Y."/>
            <person name="Wang Z.W."/>
            <person name="Zhao X."/>
            <person name="Zhong W.Y."/>
            <person name="Ma X.K."/>
            <person name="Ma L."/>
            <person name="Huang J."/>
            <person name="Chen G.Z."/>
            <person name="Huang M.Z."/>
            <person name="Huang L."/>
            <person name="Peng D.H."/>
            <person name="Luo Y.B."/>
            <person name="Zou S.Q."/>
            <person name="Chen S.P."/>
            <person name="Lan S."/>
            <person name="Tsai W.C."/>
            <person name="Van de Peer Y."/>
            <person name="Liu Z.J."/>
        </authorList>
    </citation>
    <scope>NUCLEOTIDE SEQUENCE [LARGE SCALE GENOMIC DNA]</scope>
    <source>
        <strain evidence="1">Lor287</strain>
    </source>
</reference>
<evidence type="ECO:0000313" key="2">
    <source>
        <dbReference type="Proteomes" id="UP001418222"/>
    </source>
</evidence>
<proteinExistence type="predicted"/>
<name>A0AAP0B226_9ASPA</name>
<accession>A0AAP0B226</accession>
<dbReference type="AlphaFoldDB" id="A0AAP0B226"/>
<sequence length="129" mass="14428">MAEMCALFGKPNGKAFEELAKSSDFHPRILIPLGNSRSKPRSATSFTSKILPPSSSFYFIQSFVFSSRITTGTGILKQQAVTDMSKKKTGMEKELIGCVHCLPEREDRNNSTSMLVCHRFEIAVIFIIY</sequence>
<organism evidence="1 2">
    <name type="scientific">Platanthera zijinensis</name>
    <dbReference type="NCBI Taxonomy" id="2320716"/>
    <lineage>
        <taxon>Eukaryota</taxon>
        <taxon>Viridiplantae</taxon>
        <taxon>Streptophyta</taxon>
        <taxon>Embryophyta</taxon>
        <taxon>Tracheophyta</taxon>
        <taxon>Spermatophyta</taxon>
        <taxon>Magnoliopsida</taxon>
        <taxon>Liliopsida</taxon>
        <taxon>Asparagales</taxon>
        <taxon>Orchidaceae</taxon>
        <taxon>Orchidoideae</taxon>
        <taxon>Orchideae</taxon>
        <taxon>Orchidinae</taxon>
        <taxon>Platanthera</taxon>
    </lineage>
</organism>